<proteinExistence type="predicted"/>
<evidence type="ECO:0000256" key="2">
    <source>
        <dbReference type="SAM" id="Phobius"/>
    </source>
</evidence>
<dbReference type="Proteomes" id="UP000053923">
    <property type="component" value="Unassembled WGS sequence"/>
</dbReference>
<feature type="domain" description="Golvesin/Xly CBD-like" evidence="3">
    <location>
        <begin position="88"/>
        <end position="163"/>
    </location>
</feature>
<keyword evidence="2" id="KW-0472">Membrane</keyword>
<evidence type="ECO:0000259" key="3">
    <source>
        <dbReference type="Pfam" id="PF25275"/>
    </source>
</evidence>
<reference evidence="5" key="1">
    <citation type="submission" date="2015-10" db="EMBL/GenBank/DDBJ databases">
        <authorList>
            <person name="Ju K.-S."/>
            <person name="Doroghazi J.R."/>
            <person name="Metcalf W.W."/>
        </authorList>
    </citation>
    <scope>NUCLEOTIDE SEQUENCE [LARGE SCALE GENOMIC DNA]</scope>
    <source>
        <strain evidence="5">NRRL 3151</strain>
    </source>
</reference>
<accession>A0A0X3UYZ3</accession>
<protein>
    <recommendedName>
        <fullName evidence="3">Golvesin/Xly CBD-like domain-containing protein</fullName>
    </recommendedName>
</protein>
<organism evidence="4 5">
    <name type="scientific">Streptomyces regalis</name>
    <dbReference type="NCBI Taxonomy" id="68262"/>
    <lineage>
        <taxon>Bacteria</taxon>
        <taxon>Bacillati</taxon>
        <taxon>Actinomycetota</taxon>
        <taxon>Actinomycetes</taxon>
        <taxon>Kitasatosporales</taxon>
        <taxon>Streptomycetaceae</taxon>
        <taxon>Streptomyces</taxon>
    </lineage>
</organism>
<evidence type="ECO:0000313" key="5">
    <source>
        <dbReference type="Proteomes" id="UP000053923"/>
    </source>
</evidence>
<dbReference type="EMBL" id="LLZG01000142">
    <property type="protein sequence ID" value="KUL36206.1"/>
    <property type="molecule type" value="Genomic_DNA"/>
</dbReference>
<dbReference type="InterPro" id="IPR033803">
    <property type="entry name" value="CBD-like_Golvesin-Xly"/>
</dbReference>
<name>A0A0X3UYZ3_9ACTN</name>
<dbReference type="NCBIfam" id="TIGR03696">
    <property type="entry name" value="Rhs_assc_core"/>
    <property type="match status" value="1"/>
</dbReference>
<dbReference type="Gene3D" id="2.180.10.10">
    <property type="entry name" value="RHS repeat-associated core"/>
    <property type="match status" value="1"/>
</dbReference>
<evidence type="ECO:0000313" key="4">
    <source>
        <dbReference type="EMBL" id="KUL36206.1"/>
    </source>
</evidence>
<keyword evidence="2" id="KW-0812">Transmembrane</keyword>
<feature type="compositionally biased region" description="Basic and acidic residues" evidence="1">
    <location>
        <begin position="62"/>
        <end position="75"/>
    </location>
</feature>
<feature type="transmembrane region" description="Helical" evidence="2">
    <location>
        <begin position="267"/>
        <end position="298"/>
    </location>
</feature>
<dbReference type="AlphaFoldDB" id="A0A0X3UYZ3"/>
<sequence>MGNEARAAIINDRRITGLSADVIAELVAGIGPLWYERHQAKLASRPRKRAMGADAKHRLVLVDRHLDEGRPDRPAGLRPPGPRRRNRDPDAFTWTLNIPKAGTYTAYVKYPQVTGAATAAKYTVTKSDGSTTDVVREQSTGAGTWVSLGSFAFTQGNAAKLQLFLGYTAYGGDDTSGFTGIDKPDAADPTKEDYNPYRFNAKRWDAQSGTHDMGFRDYSPGLNRFTTRDMYTGALADMNLGMDPYTGNRYSFIGSNPASFIELDGHLAFLAALAPVAAVAVVVVAAVVAASAVTVAVVDAIDTIDDAIDDATDDDAAEEPEPGPT</sequence>
<comment type="caution">
    <text evidence="4">The sequence shown here is derived from an EMBL/GenBank/DDBJ whole genome shotgun (WGS) entry which is preliminary data.</text>
</comment>
<dbReference type="RefSeq" id="WP_062703964.1">
    <property type="nucleotide sequence ID" value="NZ_LLZG01000142.1"/>
</dbReference>
<gene>
    <name evidence="4" type="ORF">ADL12_19575</name>
</gene>
<evidence type="ECO:0000256" key="1">
    <source>
        <dbReference type="SAM" id="MobiDB-lite"/>
    </source>
</evidence>
<dbReference type="Pfam" id="PF25275">
    <property type="entry name" value="Golvesin_C"/>
    <property type="match status" value="1"/>
</dbReference>
<keyword evidence="5" id="KW-1185">Reference proteome</keyword>
<keyword evidence="2" id="KW-1133">Transmembrane helix</keyword>
<dbReference type="InterPro" id="IPR022385">
    <property type="entry name" value="Rhs_assc_core"/>
</dbReference>
<feature type="region of interest" description="Disordered" evidence="1">
    <location>
        <begin position="62"/>
        <end position="90"/>
    </location>
</feature>